<organism evidence="2 3">
    <name type="scientific">Asanoa ferruginea</name>
    <dbReference type="NCBI Taxonomy" id="53367"/>
    <lineage>
        <taxon>Bacteria</taxon>
        <taxon>Bacillati</taxon>
        <taxon>Actinomycetota</taxon>
        <taxon>Actinomycetes</taxon>
        <taxon>Micromonosporales</taxon>
        <taxon>Micromonosporaceae</taxon>
        <taxon>Asanoa</taxon>
    </lineage>
</organism>
<gene>
    <name evidence="2" type="ORF">DFJ67_6394</name>
</gene>
<evidence type="ECO:0000313" key="2">
    <source>
        <dbReference type="EMBL" id="REG00342.1"/>
    </source>
</evidence>
<evidence type="ECO:0000259" key="1">
    <source>
        <dbReference type="Pfam" id="PF13460"/>
    </source>
</evidence>
<evidence type="ECO:0000313" key="3">
    <source>
        <dbReference type="Proteomes" id="UP000256913"/>
    </source>
</evidence>
<feature type="domain" description="NAD(P)-binding" evidence="1">
    <location>
        <begin position="20"/>
        <end position="203"/>
    </location>
</feature>
<name>A0A3D9ZSX8_9ACTN</name>
<comment type="caution">
    <text evidence="2">The sequence shown here is derived from an EMBL/GenBank/DDBJ whole genome shotgun (WGS) entry which is preliminary data.</text>
</comment>
<dbReference type="InterPro" id="IPR016040">
    <property type="entry name" value="NAD(P)-bd_dom"/>
</dbReference>
<dbReference type="SUPFAM" id="SSF51735">
    <property type="entry name" value="NAD(P)-binding Rossmann-fold domains"/>
    <property type="match status" value="1"/>
</dbReference>
<dbReference type="InterPro" id="IPR036291">
    <property type="entry name" value="NAD(P)-bd_dom_sf"/>
</dbReference>
<keyword evidence="3" id="KW-1185">Reference proteome</keyword>
<dbReference type="EMBL" id="QUMQ01000001">
    <property type="protein sequence ID" value="REG00342.1"/>
    <property type="molecule type" value="Genomic_DNA"/>
</dbReference>
<dbReference type="PANTHER" id="PTHR15020:SF50">
    <property type="entry name" value="UPF0659 PROTEIN YMR090W"/>
    <property type="match status" value="1"/>
</dbReference>
<dbReference type="Gene3D" id="3.40.50.720">
    <property type="entry name" value="NAD(P)-binding Rossmann-like Domain"/>
    <property type="match status" value="1"/>
</dbReference>
<protein>
    <submittedName>
        <fullName evidence="2">Putative NAD(P)-binding protein</fullName>
    </submittedName>
</protein>
<dbReference type="Proteomes" id="UP000256913">
    <property type="component" value="Unassembled WGS sequence"/>
</dbReference>
<reference evidence="2 3" key="1">
    <citation type="submission" date="2018-08" db="EMBL/GenBank/DDBJ databases">
        <title>Sequencing the genomes of 1000 actinobacteria strains.</title>
        <authorList>
            <person name="Klenk H.-P."/>
        </authorList>
    </citation>
    <scope>NUCLEOTIDE SEQUENCE [LARGE SCALE GENOMIC DNA]</scope>
    <source>
        <strain evidence="2 3">DSM 44099</strain>
    </source>
</reference>
<proteinExistence type="predicted"/>
<dbReference type="PANTHER" id="PTHR15020">
    <property type="entry name" value="FLAVIN REDUCTASE-RELATED"/>
    <property type="match status" value="1"/>
</dbReference>
<accession>A0A3D9ZSX8</accession>
<sequence>MRAPSRVRRSVAGMRIVIAGGHGQVARLLNRQLADAGHTPVALFRKASQTDEVVATGAEPLVLDLEKATRDEVAAALAGADAAVFAAGAGPGSGPARKKTVDRDAAILFADGAVAAGCRRFVLLSAIGADDFDPSLDDDFEIYLEAKSAADGAVRDMDLDWTILRPDGFTDKPGTGKVNVGETVTRASIPRADVAAVIAALVTGGLAVHRQFEVTTGDTPIAETLAAL</sequence>
<dbReference type="AlphaFoldDB" id="A0A3D9ZSX8"/>
<dbReference type="Pfam" id="PF13460">
    <property type="entry name" value="NAD_binding_10"/>
    <property type="match status" value="1"/>
</dbReference>